<organism evidence="4 5">
    <name type="scientific">Galendromus occidentalis</name>
    <name type="common">western predatory mite</name>
    <dbReference type="NCBI Taxonomy" id="34638"/>
    <lineage>
        <taxon>Eukaryota</taxon>
        <taxon>Metazoa</taxon>
        <taxon>Ecdysozoa</taxon>
        <taxon>Arthropoda</taxon>
        <taxon>Chelicerata</taxon>
        <taxon>Arachnida</taxon>
        <taxon>Acari</taxon>
        <taxon>Parasitiformes</taxon>
        <taxon>Mesostigmata</taxon>
        <taxon>Gamasina</taxon>
        <taxon>Phytoseioidea</taxon>
        <taxon>Phytoseiidae</taxon>
        <taxon>Typhlodrominae</taxon>
        <taxon>Galendromus</taxon>
    </lineage>
</organism>
<evidence type="ECO:0000313" key="4">
    <source>
        <dbReference type="Proteomes" id="UP000694867"/>
    </source>
</evidence>
<accession>A0AAJ6QUJ2</accession>
<dbReference type="AlphaFoldDB" id="A0AAJ6QUJ2"/>
<evidence type="ECO:0000313" key="5">
    <source>
        <dbReference type="RefSeq" id="XP_003744344.1"/>
    </source>
</evidence>
<sequence length="288" mass="32468">MASSDLPDDMSCLLIVPKEQLWINLYPNALTNVRRALKTFLDQRIGRFCNKNNGILLSYTDLKFRAKHFQVFEDYPMCRFPVSISATYYKPEPGTMATGTITRIDHISVTCLIHGLIHVSISLRKSVNFDTWCAMGQQIVFLIKGGEMHYKGVRLQAIVTQECVDKMQDAFPASNRKRTFSSSSADSAATTPIKPKAKKRRISEILNPESRGSDADFFDGSDSYDFGSPDFTSTQRRHNIRASSDTEGIEITDSEEPQFKDEVLSSQDEVTLLEASSKRRKKSRSNLA</sequence>
<dbReference type="Gene3D" id="3.30.1490.120">
    <property type="entry name" value="RNA polymerase Rpb7-like, N-terminal domain"/>
    <property type="match status" value="1"/>
</dbReference>
<dbReference type="Proteomes" id="UP000694867">
    <property type="component" value="Unplaced"/>
</dbReference>
<reference evidence="5" key="1">
    <citation type="submission" date="2025-08" db="UniProtKB">
        <authorList>
            <consortium name="RefSeq"/>
        </authorList>
    </citation>
    <scope>IDENTIFICATION</scope>
</reference>
<proteinExistence type="predicted"/>
<keyword evidence="4" id="KW-1185">Reference proteome</keyword>
<feature type="compositionally biased region" description="Basic residues" evidence="3">
    <location>
        <begin position="278"/>
        <end position="288"/>
    </location>
</feature>
<feature type="compositionally biased region" description="Low complexity" evidence="3">
    <location>
        <begin position="181"/>
        <end position="194"/>
    </location>
</feature>
<evidence type="ECO:0000256" key="2">
    <source>
        <dbReference type="ARBA" id="ARBA00023163"/>
    </source>
</evidence>
<protein>
    <submittedName>
        <fullName evidence="5">DNA-directed RNA polymerase I subunit RPA43</fullName>
    </submittedName>
</protein>
<dbReference type="GeneID" id="100899137"/>
<keyword evidence="2" id="KW-0804">Transcription</keyword>
<dbReference type="RefSeq" id="XP_003744344.1">
    <property type="nucleotide sequence ID" value="XM_003744296.2"/>
</dbReference>
<evidence type="ECO:0000256" key="3">
    <source>
        <dbReference type="SAM" id="MobiDB-lite"/>
    </source>
</evidence>
<name>A0AAJ6QUJ2_9ACAR</name>
<feature type="compositionally biased region" description="Acidic residues" evidence="3">
    <location>
        <begin position="247"/>
        <end position="256"/>
    </location>
</feature>
<feature type="region of interest" description="Disordered" evidence="3">
    <location>
        <begin position="227"/>
        <end position="288"/>
    </location>
</feature>
<evidence type="ECO:0000256" key="1">
    <source>
        <dbReference type="ARBA" id="ARBA00022478"/>
    </source>
</evidence>
<feature type="region of interest" description="Disordered" evidence="3">
    <location>
        <begin position="175"/>
        <end position="200"/>
    </location>
</feature>
<dbReference type="InterPro" id="IPR036898">
    <property type="entry name" value="RNA_pol_Rpb7-like_N_sf"/>
</dbReference>
<dbReference type="KEGG" id="goe:100899137"/>
<keyword evidence="1 5" id="KW-0240">DNA-directed RNA polymerase</keyword>
<dbReference type="GO" id="GO:0000428">
    <property type="term" value="C:DNA-directed RNA polymerase complex"/>
    <property type="evidence" value="ECO:0007669"/>
    <property type="project" value="UniProtKB-KW"/>
</dbReference>
<gene>
    <name evidence="5" type="primary">LOC100899137</name>
</gene>